<feature type="transmembrane region" description="Helical" evidence="4">
    <location>
        <begin position="99"/>
        <end position="118"/>
    </location>
</feature>
<gene>
    <name evidence="6" type="ORF">MACH16_00270</name>
</gene>
<feature type="transmembrane region" description="Helical" evidence="4">
    <location>
        <begin position="325"/>
        <end position="342"/>
    </location>
</feature>
<feature type="transmembrane region" description="Helical" evidence="4">
    <location>
        <begin position="354"/>
        <end position="373"/>
    </location>
</feature>
<dbReference type="Gene3D" id="1.20.1250.20">
    <property type="entry name" value="MFS general substrate transporter like domains"/>
    <property type="match status" value="2"/>
</dbReference>
<feature type="transmembrane region" description="Helical" evidence="4">
    <location>
        <begin position="130"/>
        <end position="155"/>
    </location>
</feature>
<feature type="transmembrane region" description="Helical" evidence="4">
    <location>
        <begin position="293"/>
        <end position="313"/>
    </location>
</feature>
<dbReference type="Proteomes" id="UP001307608">
    <property type="component" value="Chromosome"/>
</dbReference>
<dbReference type="InterPro" id="IPR011701">
    <property type="entry name" value="MFS"/>
</dbReference>
<evidence type="ECO:0000256" key="3">
    <source>
        <dbReference type="ARBA" id="ARBA00023136"/>
    </source>
</evidence>
<feature type="transmembrane region" description="Helical" evidence="4">
    <location>
        <begin position="76"/>
        <end position="93"/>
    </location>
</feature>
<keyword evidence="3 4" id="KW-0472">Membrane</keyword>
<evidence type="ECO:0000256" key="2">
    <source>
        <dbReference type="ARBA" id="ARBA00022989"/>
    </source>
</evidence>
<sequence length="383" mass="41789">MENTMQELTRTGLYCAMFIAAGAVSGLLGPSLIYLSDLIDASVAEISIVFSARAIGNILGALLAGRMFDRWQGHHYLIVMLLCVIVGLFLVPFSTSLTMLVALFFLLGAAEVSVNAGGNMMMLWLHKDKVGSYVTILHLCYSSGCMLAPLILIFAEWTGHGYGAGYWMVALYALILPLFLWKQPSPRFEARSTETVPETKQKTTFLAFLLVIFLYVGFEITIAGWISTYAILSGINHNAAAILVTWFFVSLSIGRLLSVFLLRWITPRQGIYGLLAISVTGSLLMVVSDASLVLAALWLGLGCSAFFPMLFSYANSIMALDGKRTGYVFVCCGLGALVAPSLTGPIIEALSANAFPYLLLMLAMCMAFSWYRLDTMTRARVDS</sequence>
<reference evidence="6 7" key="1">
    <citation type="submission" date="2023-01" db="EMBL/GenBank/DDBJ databases">
        <title>Complete genome sequence of Marinomonas pontica strain 200518_36.</title>
        <authorList>
            <person name="Ueki S."/>
            <person name="Gajardo G."/>
            <person name="Maruyama F."/>
        </authorList>
    </citation>
    <scope>NUCLEOTIDE SEQUENCE [LARGE SCALE GENOMIC DNA]</scope>
    <source>
        <strain evidence="6 7">200518_36</strain>
    </source>
</reference>
<dbReference type="PANTHER" id="PTHR23121">
    <property type="entry name" value="SODIUM-DEPENDENT GLUCOSE TRANSPORTER 1"/>
    <property type="match status" value="1"/>
</dbReference>
<accession>A0ABM8F8L3</accession>
<evidence type="ECO:0000313" key="6">
    <source>
        <dbReference type="EMBL" id="BDX01279.1"/>
    </source>
</evidence>
<dbReference type="SUPFAM" id="SSF103473">
    <property type="entry name" value="MFS general substrate transporter"/>
    <property type="match status" value="1"/>
</dbReference>
<dbReference type="InterPro" id="IPR020846">
    <property type="entry name" value="MFS_dom"/>
</dbReference>
<feature type="transmembrane region" description="Helical" evidence="4">
    <location>
        <begin position="46"/>
        <end position="64"/>
    </location>
</feature>
<keyword evidence="2 4" id="KW-1133">Transmembrane helix</keyword>
<feature type="transmembrane region" description="Helical" evidence="4">
    <location>
        <begin position="269"/>
        <end position="287"/>
    </location>
</feature>
<feature type="transmembrane region" description="Helical" evidence="4">
    <location>
        <begin position="12"/>
        <end position="34"/>
    </location>
</feature>
<dbReference type="Pfam" id="PF07690">
    <property type="entry name" value="MFS_1"/>
    <property type="match status" value="1"/>
</dbReference>
<dbReference type="InterPro" id="IPR036259">
    <property type="entry name" value="MFS_trans_sf"/>
</dbReference>
<dbReference type="PANTHER" id="PTHR23121:SF9">
    <property type="entry name" value="SODIUM-DEPENDENT GLUCOSE TRANSPORTER 1"/>
    <property type="match status" value="1"/>
</dbReference>
<name>A0ABM8F8L3_9GAMM</name>
<organism evidence="6 7">
    <name type="scientific">Marinomonas pontica</name>
    <dbReference type="NCBI Taxonomy" id="264739"/>
    <lineage>
        <taxon>Bacteria</taxon>
        <taxon>Pseudomonadati</taxon>
        <taxon>Pseudomonadota</taxon>
        <taxon>Gammaproteobacteria</taxon>
        <taxon>Oceanospirillales</taxon>
        <taxon>Oceanospirillaceae</taxon>
        <taxon>Marinomonas</taxon>
    </lineage>
</organism>
<evidence type="ECO:0000256" key="1">
    <source>
        <dbReference type="ARBA" id="ARBA00022692"/>
    </source>
</evidence>
<feature type="transmembrane region" description="Helical" evidence="4">
    <location>
        <begin position="205"/>
        <end position="227"/>
    </location>
</feature>
<protein>
    <submittedName>
        <fullName evidence="6">MFS transporter</fullName>
    </submittedName>
</protein>
<feature type="transmembrane region" description="Helical" evidence="4">
    <location>
        <begin position="239"/>
        <end position="262"/>
    </location>
</feature>
<proteinExistence type="predicted"/>
<evidence type="ECO:0000313" key="7">
    <source>
        <dbReference type="Proteomes" id="UP001307608"/>
    </source>
</evidence>
<keyword evidence="7" id="KW-1185">Reference proteome</keyword>
<dbReference type="EMBL" id="AP027271">
    <property type="protein sequence ID" value="BDX01279.1"/>
    <property type="molecule type" value="Genomic_DNA"/>
</dbReference>
<feature type="domain" description="Major facilitator superfamily (MFS) profile" evidence="5">
    <location>
        <begin position="9"/>
        <end position="377"/>
    </location>
</feature>
<keyword evidence="1 4" id="KW-0812">Transmembrane</keyword>
<evidence type="ECO:0000256" key="4">
    <source>
        <dbReference type="SAM" id="Phobius"/>
    </source>
</evidence>
<feature type="transmembrane region" description="Helical" evidence="4">
    <location>
        <begin position="161"/>
        <end position="181"/>
    </location>
</feature>
<evidence type="ECO:0000259" key="5">
    <source>
        <dbReference type="PROSITE" id="PS50850"/>
    </source>
</evidence>
<dbReference type="PROSITE" id="PS50850">
    <property type="entry name" value="MFS"/>
    <property type="match status" value="1"/>
</dbReference>